<accession>A0ABD5ST59</accession>
<name>A0ABD5ST59_9EURY</name>
<sequence>MTRDDEHDPEPADEQLLVLPDELRRELKEPMGPIETDADRLLEAVDGP</sequence>
<gene>
    <name evidence="2" type="ORF">ACFQE6_25015</name>
</gene>
<feature type="non-terminal residue" evidence="2">
    <location>
        <position position="48"/>
    </location>
</feature>
<feature type="compositionally biased region" description="Basic and acidic residues" evidence="1">
    <location>
        <begin position="1"/>
        <end position="10"/>
    </location>
</feature>
<protein>
    <submittedName>
        <fullName evidence="2">DUF359 domain-containing protein</fullName>
    </submittedName>
</protein>
<evidence type="ECO:0000313" key="3">
    <source>
        <dbReference type="Proteomes" id="UP001596383"/>
    </source>
</evidence>
<reference evidence="2 3" key="1">
    <citation type="journal article" date="2019" name="Int. J. Syst. Evol. Microbiol.">
        <title>The Global Catalogue of Microorganisms (GCM) 10K type strain sequencing project: providing services to taxonomists for standard genome sequencing and annotation.</title>
        <authorList>
            <consortium name="The Broad Institute Genomics Platform"/>
            <consortium name="The Broad Institute Genome Sequencing Center for Infectious Disease"/>
            <person name="Wu L."/>
            <person name="Ma J."/>
        </authorList>
    </citation>
    <scope>NUCLEOTIDE SEQUENCE [LARGE SCALE GENOMIC DNA]</scope>
    <source>
        <strain evidence="2 3">LMG 29247</strain>
    </source>
</reference>
<feature type="compositionally biased region" description="Basic and acidic residues" evidence="1">
    <location>
        <begin position="37"/>
        <end position="48"/>
    </location>
</feature>
<proteinExistence type="predicted"/>
<evidence type="ECO:0000256" key="1">
    <source>
        <dbReference type="SAM" id="MobiDB-lite"/>
    </source>
</evidence>
<keyword evidence="3" id="KW-1185">Reference proteome</keyword>
<dbReference type="EMBL" id="JBHSWV010000500">
    <property type="protein sequence ID" value="MFC6768143.1"/>
    <property type="molecule type" value="Genomic_DNA"/>
</dbReference>
<comment type="caution">
    <text evidence="2">The sequence shown here is derived from an EMBL/GenBank/DDBJ whole genome shotgun (WGS) entry which is preliminary data.</text>
</comment>
<feature type="region of interest" description="Disordered" evidence="1">
    <location>
        <begin position="28"/>
        <end position="48"/>
    </location>
</feature>
<organism evidence="2 3">
    <name type="scientific">Natrinema soli</name>
    <dbReference type="NCBI Taxonomy" id="1930624"/>
    <lineage>
        <taxon>Archaea</taxon>
        <taxon>Methanobacteriati</taxon>
        <taxon>Methanobacteriota</taxon>
        <taxon>Stenosarchaea group</taxon>
        <taxon>Halobacteria</taxon>
        <taxon>Halobacteriales</taxon>
        <taxon>Natrialbaceae</taxon>
        <taxon>Natrinema</taxon>
    </lineage>
</organism>
<evidence type="ECO:0000313" key="2">
    <source>
        <dbReference type="EMBL" id="MFC6768143.1"/>
    </source>
</evidence>
<dbReference type="AlphaFoldDB" id="A0ABD5ST59"/>
<feature type="region of interest" description="Disordered" evidence="1">
    <location>
        <begin position="1"/>
        <end position="20"/>
    </location>
</feature>
<dbReference type="Proteomes" id="UP001596383">
    <property type="component" value="Unassembled WGS sequence"/>
</dbReference>